<accession>A0A836BVH8</accession>
<dbReference type="EMBL" id="JAEHOE010000077">
    <property type="protein sequence ID" value="KAG2489024.1"/>
    <property type="molecule type" value="Genomic_DNA"/>
</dbReference>
<reference evidence="1" key="1">
    <citation type="journal article" date="2020" name="bioRxiv">
        <title>Comparative genomics of Chlamydomonas.</title>
        <authorList>
            <person name="Craig R.J."/>
            <person name="Hasan A.R."/>
            <person name="Ness R.W."/>
            <person name="Keightley P.D."/>
        </authorList>
    </citation>
    <scope>NUCLEOTIDE SEQUENCE</scope>
    <source>
        <strain evidence="1">CCAP 11/70</strain>
    </source>
</reference>
<dbReference type="Proteomes" id="UP000612055">
    <property type="component" value="Unassembled WGS sequence"/>
</dbReference>
<keyword evidence="2" id="KW-1185">Reference proteome</keyword>
<proteinExistence type="predicted"/>
<sequence length="119" mass="11325">MRVAKGPRLGANIEVLQALLNSATAGAGSADAGSGSGAGHESGSGSAAYFVQRLLVLHQELVLLQGRVELIGREVGAVVGHLASSGLLKAAAEGVAAAAAVGETLAGAAAAAATAGAEL</sequence>
<dbReference type="AlphaFoldDB" id="A0A836BVH8"/>
<name>A0A836BVH8_9CHLO</name>
<evidence type="ECO:0000313" key="2">
    <source>
        <dbReference type="Proteomes" id="UP000612055"/>
    </source>
</evidence>
<protein>
    <submittedName>
        <fullName evidence="1">Uncharacterized protein</fullName>
    </submittedName>
</protein>
<evidence type="ECO:0000313" key="1">
    <source>
        <dbReference type="EMBL" id="KAG2489024.1"/>
    </source>
</evidence>
<comment type="caution">
    <text evidence="1">The sequence shown here is derived from an EMBL/GenBank/DDBJ whole genome shotgun (WGS) entry which is preliminary data.</text>
</comment>
<gene>
    <name evidence="1" type="ORF">HYH03_012462</name>
</gene>
<organism evidence="1 2">
    <name type="scientific">Edaphochlamys debaryana</name>
    <dbReference type="NCBI Taxonomy" id="47281"/>
    <lineage>
        <taxon>Eukaryota</taxon>
        <taxon>Viridiplantae</taxon>
        <taxon>Chlorophyta</taxon>
        <taxon>core chlorophytes</taxon>
        <taxon>Chlorophyceae</taxon>
        <taxon>CS clade</taxon>
        <taxon>Chlamydomonadales</taxon>
        <taxon>Chlamydomonadales incertae sedis</taxon>
        <taxon>Edaphochlamys</taxon>
    </lineage>
</organism>